<evidence type="ECO:0000313" key="3">
    <source>
        <dbReference type="Proteomes" id="UP000076983"/>
    </source>
</evidence>
<dbReference type="InterPro" id="IPR000719">
    <property type="entry name" value="Prot_kinase_dom"/>
</dbReference>
<name>A0A168RC11_9BACT</name>
<evidence type="ECO:0000313" key="2">
    <source>
        <dbReference type="EMBL" id="OAB48823.1"/>
    </source>
</evidence>
<dbReference type="Pfam" id="PF01636">
    <property type="entry name" value="APH"/>
    <property type="match status" value="1"/>
</dbReference>
<dbReference type="PROSITE" id="PS50011">
    <property type="entry name" value="PROTEIN_KINASE_DOM"/>
    <property type="match status" value="1"/>
</dbReference>
<dbReference type="OrthoDB" id="9803871at2"/>
<dbReference type="InterPro" id="IPR002575">
    <property type="entry name" value="Aminoglycoside_PTrfase"/>
</dbReference>
<dbReference type="InterPro" id="IPR011009">
    <property type="entry name" value="Kinase-like_dom_sf"/>
</dbReference>
<sequence>MKKPILGGHTNRSFQDENLFIQEKVYTGFNHKINYELLTQFDFVPKLILNNEKEIVWDFINGSIPEMTDENLIRIANNLKILHNSKIKFPASNHAARVKKYREILKNKNINLPVLNDYYRQVNMTLAKMEKSTPLHNDLWPRNMLVDKNNHLYILDWEYATLGDKHFELAYFIEASKLNEAQESLFLNHYENYNYKFILRHKILVNYLVILWAYAQEFLPFPVDEYIQKIYELDKELKNY</sequence>
<gene>
    <name evidence="2" type="ORF">MGALLINA_03920</name>
</gene>
<protein>
    <submittedName>
        <fullName evidence="2">Choline kinase family</fullName>
    </submittedName>
</protein>
<dbReference type="STRING" id="29557.MGALLINA_03920"/>
<evidence type="ECO:0000259" key="1">
    <source>
        <dbReference type="PROSITE" id="PS50011"/>
    </source>
</evidence>
<dbReference type="InterPro" id="IPR052077">
    <property type="entry name" value="CcrZ_PhaseVar_Mediator"/>
</dbReference>
<dbReference type="AlphaFoldDB" id="A0A168RC11"/>
<dbReference type="PANTHER" id="PTHR40086:SF1">
    <property type="entry name" value="CELL CYCLE REGULATOR CCRZ"/>
    <property type="match status" value="1"/>
</dbReference>
<organism evidence="2 3">
    <name type="scientific">Mycoplasmopsis gallinarum</name>
    <dbReference type="NCBI Taxonomy" id="29557"/>
    <lineage>
        <taxon>Bacteria</taxon>
        <taxon>Bacillati</taxon>
        <taxon>Mycoplasmatota</taxon>
        <taxon>Mycoplasmoidales</taxon>
        <taxon>Metamycoplasmataceae</taxon>
        <taxon>Mycoplasmopsis</taxon>
    </lineage>
</organism>
<dbReference type="GO" id="GO:0005524">
    <property type="term" value="F:ATP binding"/>
    <property type="evidence" value="ECO:0007669"/>
    <property type="project" value="InterPro"/>
</dbReference>
<dbReference type="Proteomes" id="UP000076983">
    <property type="component" value="Unassembled WGS sequence"/>
</dbReference>
<dbReference type="GO" id="GO:0004672">
    <property type="term" value="F:protein kinase activity"/>
    <property type="evidence" value="ECO:0007669"/>
    <property type="project" value="InterPro"/>
</dbReference>
<dbReference type="EMBL" id="LVLH01000035">
    <property type="protein sequence ID" value="OAB48823.1"/>
    <property type="molecule type" value="Genomic_DNA"/>
</dbReference>
<proteinExistence type="predicted"/>
<dbReference type="Gene3D" id="3.90.1200.10">
    <property type="match status" value="1"/>
</dbReference>
<dbReference type="PANTHER" id="PTHR40086">
    <property type="entry name" value="PHOSPHOTRANSFERASE YTMP-RELATED"/>
    <property type="match status" value="1"/>
</dbReference>
<reference evidence="2 3" key="1">
    <citation type="submission" date="2016-03" db="EMBL/GenBank/DDBJ databases">
        <title>Genome sequence of Mycoplasma gallinarum strain Mgn_IPT.</title>
        <authorList>
            <person name="Yacoub E."/>
            <person name="Sirand-Pugnet P."/>
            <person name="Barre A."/>
            <person name="Maurier F."/>
            <person name="Blanchard A."/>
            <person name="Ben Abdelmoumen B.M."/>
        </authorList>
    </citation>
    <scope>NUCLEOTIDE SEQUENCE [LARGE SCALE GENOMIC DNA]</scope>
    <source>
        <strain evidence="2 3">Mgn_IPT</strain>
    </source>
</reference>
<keyword evidence="2" id="KW-0418">Kinase</keyword>
<dbReference type="RefSeq" id="WP_063626179.1">
    <property type="nucleotide sequence ID" value="NZ_LVLH01000035.1"/>
</dbReference>
<dbReference type="SUPFAM" id="SSF56112">
    <property type="entry name" value="Protein kinase-like (PK-like)"/>
    <property type="match status" value="1"/>
</dbReference>
<feature type="domain" description="Protein kinase" evidence="1">
    <location>
        <begin position="1"/>
        <end position="240"/>
    </location>
</feature>
<keyword evidence="3" id="KW-1185">Reference proteome</keyword>
<comment type="caution">
    <text evidence="2">The sequence shown here is derived from an EMBL/GenBank/DDBJ whole genome shotgun (WGS) entry which is preliminary data.</text>
</comment>
<keyword evidence="2" id="KW-0808">Transferase</keyword>
<dbReference type="PATRIC" id="fig|29557.3.peg.384"/>
<accession>A0A168RC11</accession>